<evidence type="ECO:0000256" key="2">
    <source>
        <dbReference type="ARBA" id="ARBA00023015"/>
    </source>
</evidence>
<dbReference type="EMBL" id="JACOPK010000008">
    <property type="protein sequence ID" value="MBC5696098.1"/>
    <property type="molecule type" value="Genomic_DNA"/>
</dbReference>
<dbReference type="Gene3D" id="1.10.10.10">
    <property type="entry name" value="Winged helix-like DNA-binding domain superfamily/Winged helix DNA-binding domain"/>
    <property type="match status" value="1"/>
</dbReference>
<evidence type="ECO:0000313" key="6">
    <source>
        <dbReference type="Proteomes" id="UP000641741"/>
    </source>
</evidence>
<proteinExistence type="inferred from homology"/>
<keyword evidence="3" id="KW-0238">DNA-binding</keyword>
<dbReference type="InterPro" id="IPR036388">
    <property type="entry name" value="WH-like_DNA-bd_sf"/>
</dbReference>
<sequence>MAQTKRLPDAELEVMQTIWTLTPPVTAAEVQQHASSDWKMTSVLTFLSRLTDKGFLSCTKEGRQNLYTPLVSEEDYRQRESVGFIRRLCGGSVKNLVASLSDAGALSEQDIDELRAFLDAQEQ</sequence>
<gene>
    <name evidence="5" type="ORF">H8S02_09085</name>
</gene>
<name>A0ABR7GP72_9FIRM</name>
<evidence type="ECO:0000256" key="4">
    <source>
        <dbReference type="ARBA" id="ARBA00023163"/>
    </source>
</evidence>
<dbReference type="SUPFAM" id="SSF46785">
    <property type="entry name" value="Winged helix' DNA-binding domain"/>
    <property type="match status" value="1"/>
</dbReference>
<dbReference type="InterPro" id="IPR005650">
    <property type="entry name" value="BlaI_family"/>
</dbReference>
<evidence type="ECO:0000256" key="3">
    <source>
        <dbReference type="ARBA" id="ARBA00023125"/>
    </source>
</evidence>
<comment type="caution">
    <text evidence="5">The sequence shown here is derived from an EMBL/GenBank/DDBJ whole genome shotgun (WGS) entry which is preliminary data.</text>
</comment>
<comment type="similarity">
    <text evidence="1">Belongs to the BlaI transcriptional regulatory family.</text>
</comment>
<accession>A0ABR7GP72</accession>
<dbReference type="InterPro" id="IPR036390">
    <property type="entry name" value="WH_DNA-bd_sf"/>
</dbReference>
<dbReference type="RefSeq" id="WP_186970258.1">
    <property type="nucleotide sequence ID" value="NZ_JACOPK010000008.1"/>
</dbReference>
<reference evidence="5 6" key="1">
    <citation type="submission" date="2020-08" db="EMBL/GenBank/DDBJ databases">
        <title>Genome public.</title>
        <authorList>
            <person name="Liu C."/>
            <person name="Sun Q."/>
        </authorList>
    </citation>
    <scope>NUCLEOTIDE SEQUENCE [LARGE SCALE GENOMIC DNA]</scope>
    <source>
        <strain evidence="5 6">M2</strain>
    </source>
</reference>
<dbReference type="Proteomes" id="UP000641741">
    <property type="component" value="Unassembled WGS sequence"/>
</dbReference>
<dbReference type="Pfam" id="PF03965">
    <property type="entry name" value="Penicillinase_R"/>
    <property type="match status" value="1"/>
</dbReference>
<evidence type="ECO:0000256" key="1">
    <source>
        <dbReference type="ARBA" id="ARBA00011046"/>
    </source>
</evidence>
<protein>
    <submittedName>
        <fullName evidence="5">BlaI/MecI/CopY family transcriptional regulator</fullName>
    </submittedName>
</protein>
<evidence type="ECO:0000313" key="5">
    <source>
        <dbReference type="EMBL" id="MBC5696098.1"/>
    </source>
</evidence>
<keyword evidence="4" id="KW-0804">Transcription</keyword>
<organism evidence="5 6">
    <name type="scientific">Agathobaculum hominis</name>
    <dbReference type="NCBI Taxonomy" id="2763014"/>
    <lineage>
        <taxon>Bacteria</taxon>
        <taxon>Bacillati</taxon>
        <taxon>Bacillota</taxon>
        <taxon>Clostridia</taxon>
        <taxon>Eubacteriales</taxon>
        <taxon>Butyricicoccaceae</taxon>
        <taxon>Agathobaculum</taxon>
    </lineage>
</organism>
<keyword evidence="2" id="KW-0805">Transcription regulation</keyword>
<keyword evidence="6" id="KW-1185">Reference proteome</keyword>
<dbReference type="Gene3D" id="1.10.4040.10">
    <property type="entry name" value="Penicillinase repressor domain"/>
    <property type="match status" value="1"/>
</dbReference>
<dbReference type="PIRSF" id="PIRSF019455">
    <property type="entry name" value="CopR_AtkY"/>
    <property type="match status" value="1"/>
</dbReference>